<evidence type="ECO:0000313" key="2">
    <source>
        <dbReference type="EMBL" id="MFC3898488.1"/>
    </source>
</evidence>
<dbReference type="PROSITE" id="PS50937">
    <property type="entry name" value="HTH_MERR_2"/>
    <property type="match status" value="1"/>
</dbReference>
<reference evidence="3" key="1">
    <citation type="journal article" date="2019" name="Int. J. Syst. Evol. Microbiol.">
        <title>The Global Catalogue of Microorganisms (GCM) 10K type strain sequencing project: providing services to taxonomists for standard genome sequencing and annotation.</title>
        <authorList>
            <consortium name="The Broad Institute Genomics Platform"/>
            <consortium name="The Broad Institute Genome Sequencing Center for Infectious Disease"/>
            <person name="Wu L."/>
            <person name="Ma J."/>
        </authorList>
    </citation>
    <scope>NUCLEOTIDE SEQUENCE [LARGE SCALE GENOMIC DNA]</scope>
    <source>
        <strain evidence="3">CGMCC 4.7405</strain>
    </source>
</reference>
<keyword evidence="3" id="KW-1185">Reference proteome</keyword>
<dbReference type="Pfam" id="PF13411">
    <property type="entry name" value="MerR_1"/>
    <property type="match status" value="1"/>
</dbReference>
<feature type="domain" description="HTH merR-type" evidence="1">
    <location>
        <begin position="13"/>
        <end position="81"/>
    </location>
</feature>
<dbReference type="RefSeq" id="WP_382380045.1">
    <property type="nucleotide sequence ID" value="NZ_JBHRZI010000056.1"/>
</dbReference>
<proteinExistence type="predicted"/>
<dbReference type="Proteomes" id="UP001595690">
    <property type="component" value="Unassembled WGS sequence"/>
</dbReference>
<dbReference type="SMART" id="SM00422">
    <property type="entry name" value="HTH_MERR"/>
    <property type="match status" value="1"/>
</dbReference>
<dbReference type="Gene3D" id="1.10.1660.10">
    <property type="match status" value="1"/>
</dbReference>
<accession>A0ABV8C9S6</accession>
<sequence>MPLSDLDDEDYPAYTTGRAAELLGVQQAFLRSLDTAEVLVPHRSEGGHRRYSRRQLGVAHRFRELFDDGHLLVSAALIVRLENDLAAANAEVAALRTRLGEK</sequence>
<gene>
    <name evidence="2" type="ORF">ACFOWZ_44070</name>
</gene>
<name>A0ABV8C9S6_9PSEU</name>
<evidence type="ECO:0000313" key="3">
    <source>
        <dbReference type="Proteomes" id="UP001595690"/>
    </source>
</evidence>
<evidence type="ECO:0000259" key="1">
    <source>
        <dbReference type="PROSITE" id="PS50937"/>
    </source>
</evidence>
<dbReference type="EMBL" id="JBHRZI010000056">
    <property type="protein sequence ID" value="MFC3898488.1"/>
    <property type="molecule type" value="Genomic_DNA"/>
</dbReference>
<comment type="caution">
    <text evidence="2">The sequence shown here is derived from an EMBL/GenBank/DDBJ whole genome shotgun (WGS) entry which is preliminary data.</text>
</comment>
<protein>
    <submittedName>
        <fullName evidence="2">MerR family transcriptional regulator</fullName>
    </submittedName>
</protein>
<dbReference type="SUPFAM" id="SSF46955">
    <property type="entry name" value="Putative DNA-binding domain"/>
    <property type="match status" value="1"/>
</dbReference>
<dbReference type="InterPro" id="IPR000551">
    <property type="entry name" value="MerR-type_HTH_dom"/>
</dbReference>
<dbReference type="InterPro" id="IPR009061">
    <property type="entry name" value="DNA-bd_dom_put_sf"/>
</dbReference>
<organism evidence="2 3">
    <name type="scientific">Lentzea rhizosphaerae</name>
    <dbReference type="NCBI Taxonomy" id="2041025"/>
    <lineage>
        <taxon>Bacteria</taxon>
        <taxon>Bacillati</taxon>
        <taxon>Actinomycetota</taxon>
        <taxon>Actinomycetes</taxon>
        <taxon>Pseudonocardiales</taxon>
        <taxon>Pseudonocardiaceae</taxon>
        <taxon>Lentzea</taxon>
    </lineage>
</organism>